<gene>
    <name evidence="1" type="ORF">OKA104_LOCUS54294</name>
</gene>
<reference evidence="1" key="1">
    <citation type="submission" date="2021-02" db="EMBL/GenBank/DDBJ databases">
        <authorList>
            <person name="Nowell W R."/>
        </authorList>
    </citation>
    <scope>NUCLEOTIDE SEQUENCE</scope>
</reference>
<sequence length="147" mass="17093">KDETQAIKPLFRVFSFEALVSAILRRLDIGDFAHQSVREQLRRPVYTLQVKERCIYHDSLAIEYCSRARNHGFSLFLDGFIRQRFIQTLPEDVQAEIMADKSLIKNLPTDDFIHRENSICNESILSGMDSISSTFIQRRKGLRTLTQ</sequence>
<dbReference type="AlphaFoldDB" id="A0A820S772"/>
<name>A0A820S772_9BILA</name>
<proteinExistence type="predicted"/>
<dbReference type="Proteomes" id="UP000663881">
    <property type="component" value="Unassembled WGS sequence"/>
</dbReference>
<comment type="caution">
    <text evidence="1">The sequence shown here is derived from an EMBL/GenBank/DDBJ whole genome shotgun (WGS) entry which is preliminary data.</text>
</comment>
<organism evidence="1 2">
    <name type="scientific">Adineta steineri</name>
    <dbReference type="NCBI Taxonomy" id="433720"/>
    <lineage>
        <taxon>Eukaryota</taxon>
        <taxon>Metazoa</taxon>
        <taxon>Spiralia</taxon>
        <taxon>Gnathifera</taxon>
        <taxon>Rotifera</taxon>
        <taxon>Eurotatoria</taxon>
        <taxon>Bdelloidea</taxon>
        <taxon>Adinetida</taxon>
        <taxon>Adinetidae</taxon>
        <taxon>Adineta</taxon>
    </lineage>
</organism>
<evidence type="ECO:0000313" key="1">
    <source>
        <dbReference type="EMBL" id="CAF4453551.1"/>
    </source>
</evidence>
<feature type="non-terminal residue" evidence="1">
    <location>
        <position position="147"/>
    </location>
</feature>
<feature type="non-terminal residue" evidence="1">
    <location>
        <position position="1"/>
    </location>
</feature>
<dbReference type="EMBL" id="CAJOAY010035813">
    <property type="protein sequence ID" value="CAF4453551.1"/>
    <property type="molecule type" value="Genomic_DNA"/>
</dbReference>
<accession>A0A820S772</accession>
<evidence type="ECO:0000313" key="2">
    <source>
        <dbReference type="Proteomes" id="UP000663881"/>
    </source>
</evidence>
<protein>
    <submittedName>
        <fullName evidence="1">Uncharacterized protein</fullName>
    </submittedName>
</protein>